<proteinExistence type="predicted"/>
<evidence type="ECO:0000313" key="2">
    <source>
        <dbReference type="Proteomes" id="UP001595796"/>
    </source>
</evidence>
<comment type="caution">
    <text evidence="1">The sequence shown here is derived from an EMBL/GenBank/DDBJ whole genome shotgun (WGS) entry which is preliminary data.</text>
</comment>
<protein>
    <submittedName>
        <fullName evidence="1">Aspartate/glutamate racemase family protein</fullName>
    </submittedName>
</protein>
<dbReference type="InterPro" id="IPR053714">
    <property type="entry name" value="Iso_Racemase_Enz_sf"/>
</dbReference>
<dbReference type="InterPro" id="IPR026286">
    <property type="entry name" value="MaiA/AMDase"/>
</dbReference>
<dbReference type="EMBL" id="JBHSJF010000006">
    <property type="protein sequence ID" value="MFC5068534.1"/>
    <property type="molecule type" value="Genomic_DNA"/>
</dbReference>
<accession>A0ABV9Z4N7</accession>
<organism evidence="1 2">
    <name type="scientific">Flaviflagellibacter deserti</name>
    <dbReference type="NCBI Taxonomy" id="2267266"/>
    <lineage>
        <taxon>Bacteria</taxon>
        <taxon>Pseudomonadati</taxon>
        <taxon>Pseudomonadota</taxon>
        <taxon>Alphaproteobacteria</taxon>
        <taxon>Hyphomicrobiales</taxon>
        <taxon>Flaviflagellibacter</taxon>
    </lineage>
</organism>
<dbReference type="PANTHER" id="PTHR40267:SF1">
    <property type="entry name" value="BLR3294 PROTEIN"/>
    <property type="match status" value="1"/>
</dbReference>
<sequence>MQNESSLAVSTRLIGMLTPSSNTVLEPYTSLLLQPLFPDVTAHFGRFRVTRIALDEDANEQFKQEPILSAADLLADARPDVLAWNGTSASWLGFDTDQRLCDAIESRTGVPATSAILSLNRLLAERGVERIALVTPYTADVEEKIAGNYARIGISTVARRHSGLSDNFSFAEVSEQTIEAMCEDVATAKPDAIAIVCTNMRGAIVGAEVERRTGVPVFDSVSFTLWGCLRALGVSMAPLARFGTMFADDGRISARSPAEA</sequence>
<name>A0ABV9Z4N7_9HYPH</name>
<dbReference type="Proteomes" id="UP001595796">
    <property type="component" value="Unassembled WGS sequence"/>
</dbReference>
<gene>
    <name evidence="1" type="ORF">ACFPFW_10985</name>
</gene>
<reference evidence="2" key="1">
    <citation type="journal article" date="2019" name="Int. J. Syst. Evol. Microbiol.">
        <title>The Global Catalogue of Microorganisms (GCM) 10K type strain sequencing project: providing services to taxonomists for standard genome sequencing and annotation.</title>
        <authorList>
            <consortium name="The Broad Institute Genomics Platform"/>
            <consortium name="The Broad Institute Genome Sequencing Center for Infectious Disease"/>
            <person name="Wu L."/>
            <person name="Ma J."/>
        </authorList>
    </citation>
    <scope>NUCLEOTIDE SEQUENCE [LARGE SCALE GENOMIC DNA]</scope>
    <source>
        <strain evidence="2">CGMCC 1.16444</strain>
    </source>
</reference>
<dbReference type="PIRSF" id="PIRSF015736">
    <property type="entry name" value="MI"/>
    <property type="match status" value="1"/>
</dbReference>
<dbReference type="RefSeq" id="WP_114957973.1">
    <property type="nucleotide sequence ID" value="NZ_JBHSJF010000006.1"/>
</dbReference>
<keyword evidence="2" id="KW-1185">Reference proteome</keyword>
<dbReference type="Pfam" id="PF17645">
    <property type="entry name" value="Amdase"/>
    <property type="match status" value="1"/>
</dbReference>
<dbReference type="PANTHER" id="PTHR40267">
    <property type="entry name" value="BLR3294 PROTEIN"/>
    <property type="match status" value="1"/>
</dbReference>
<evidence type="ECO:0000313" key="1">
    <source>
        <dbReference type="EMBL" id="MFC5068534.1"/>
    </source>
</evidence>
<dbReference type="Gene3D" id="3.40.50.12500">
    <property type="match status" value="1"/>
</dbReference>